<reference evidence="1" key="1">
    <citation type="submission" date="2013-07" db="EMBL/GenBank/DDBJ databases">
        <title>The genome of an arbuscular mycorrhizal fungus provides insights into the evolution of the oldest plant symbiosis.</title>
        <authorList>
            <consortium name="DOE Joint Genome Institute"/>
            <person name="Tisserant E."/>
            <person name="Malbreil M."/>
            <person name="Kuo A."/>
            <person name="Kohler A."/>
            <person name="Symeonidi A."/>
            <person name="Balestrini R."/>
            <person name="Charron P."/>
            <person name="Duensing N."/>
            <person name="Frei-dit-Frey N."/>
            <person name="Gianinazzi-Pearson V."/>
            <person name="Gilbert B."/>
            <person name="Handa Y."/>
            <person name="Hijri M."/>
            <person name="Kaul R."/>
            <person name="Kawaguchi M."/>
            <person name="Krajinski F."/>
            <person name="Lammers P."/>
            <person name="Lapierre D."/>
            <person name="Masclaux F.G."/>
            <person name="Murat C."/>
            <person name="Morin E."/>
            <person name="Ndikumana S."/>
            <person name="Pagni M."/>
            <person name="Petitpierre D."/>
            <person name="Requena N."/>
            <person name="Rosikiewicz P."/>
            <person name="Riley R."/>
            <person name="Saito K."/>
            <person name="San Clemente H."/>
            <person name="Shapiro H."/>
            <person name="van Tuinen D."/>
            <person name="Becard G."/>
            <person name="Bonfante P."/>
            <person name="Paszkowski U."/>
            <person name="Shachar-Hill Y."/>
            <person name="Young J.P."/>
            <person name="Sanders I.R."/>
            <person name="Henrissat B."/>
            <person name="Rensing S.A."/>
            <person name="Grigoriev I.V."/>
            <person name="Corradi N."/>
            <person name="Roux C."/>
            <person name="Martin F."/>
        </authorList>
    </citation>
    <scope>NUCLEOTIDE SEQUENCE</scope>
    <source>
        <strain evidence="1">DAOM 197198</strain>
    </source>
</reference>
<name>U9SWZ8_RHIID</name>
<gene>
    <name evidence="1" type="ORF">GLOINDRAFT_341112</name>
</gene>
<accession>U9SWZ8</accession>
<sequence>MAFIPQLRTFTILVCSRNEPALYYYRSITRVESFESSRAYIDLMVNTINRSSKTYTFKICKNT</sequence>
<evidence type="ECO:0000313" key="1">
    <source>
        <dbReference type="EMBL" id="ERZ95670.1"/>
    </source>
</evidence>
<dbReference type="EMBL" id="KI301056">
    <property type="protein sequence ID" value="ERZ95670.1"/>
    <property type="molecule type" value="Genomic_DNA"/>
</dbReference>
<organism evidence="1">
    <name type="scientific">Rhizophagus irregularis (strain DAOM 181602 / DAOM 197198 / MUCL 43194)</name>
    <name type="common">Arbuscular mycorrhizal fungus</name>
    <name type="synonym">Glomus intraradices</name>
    <dbReference type="NCBI Taxonomy" id="747089"/>
    <lineage>
        <taxon>Eukaryota</taxon>
        <taxon>Fungi</taxon>
        <taxon>Fungi incertae sedis</taxon>
        <taxon>Mucoromycota</taxon>
        <taxon>Glomeromycotina</taxon>
        <taxon>Glomeromycetes</taxon>
        <taxon>Glomerales</taxon>
        <taxon>Glomeraceae</taxon>
        <taxon>Rhizophagus</taxon>
    </lineage>
</organism>
<proteinExistence type="predicted"/>
<dbReference type="HOGENOM" id="CLU_2886964_0_0_1"/>
<protein>
    <submittedName>
        <fullName evidence="1">Uncharacterized protein</fullName>
    </submittedName>
</protein>
<dbReference type="AlphaFoldDB" id="U9SWZ8"/>